<comment type="catalytic activity">
    <reaction evidence="5 6">
        <text>4 porphobilinogen + H2O = hydroxymethylbilane + 4 NH4(+)</text>
        <dbReference type="Rhea" id="RHEA:13185"/>
        <dbReference type="ChEBI" id="CHEBI:15377"/>
        <dbReference type="ChEBI" id="CHEBI:28938"/>
        <dbReference type="ChEBI" id="CHEBI:57845"/>
        <dbReference type="ChEBI" id="CHEBI:58126"/>
        <dbReference type="EC" id="2.5.1.61"/>
    </reaction>
</comment>
<dbReference type="EMBL" id="JBHTEF010000002">
    <property type="protein sequence ID" value="MFC7582275.1"/>
    <property type="molecule type" value="Genomic_DNA"/>
</dbReference>
<gene>
    <name evidence="6 10" type="primary">hemC</name>
    <name evidence="10" type="ORF">ACFQWG_13875</name>
</gene>
<evidence type="ECO:0000313" key="10">
    <source>
        <dbReference type="EMBL" id="MFC7582275.1"/>
    </source>
</evidence>
<evidence type="ECO:0000313" key="11">
    <source>
        <dbReference type="Proteomes" id="UP001596527"/>
    </source>
</evidence>
<dbReference type="HAMAP" id="MF_00260">
    <property type="entry name" value="Porphobil_deam"/>
    <property type="match status" value="1"/>
</dbReference>
<dbReference type="InterPro" id="IPR000860">
    <property type="entry name" value="HemC"/>
</dbReference>
<organism evidence="10 11">
    <name type="scientific">Schaalia naturae</name>
    <dbReference type="NCBI Taxonomy" id="635203"/>
    <lineage>
        <taxon>Bacteria</taxon>
        <taxon>Bacillati</taxon>
        <taxon>Actinomycetota</taxon>
        <taxon>Actinomycetes</taxon>
        <taxon>Actinomycetales</taxon>
        <taxon>Actinomycetaceae</taxon>
        <taxon>Schaalia</taxon>
    </lineage>
</organism>
<dbReference type="PROSITE" id="PS00533">
    <property type="entry name" value="PORPHOBILINOGEN_DEAM"/>
    <property type="match status" value="1"/>
</dbReference>
<dbReference type="RefSeq" id="WP_380976435.1">
    <property type="nucleotide sequence ID" value="NZ_JBHTEF010000002.1"/>
</dbReference>
<dbReference type="Pfam" id="PF01379">
    <property type="entry name" value="Porphobil_deam"/>
    <property type="match status" value="1"/>
</dbReference>
<feature type="domain" description="Porphobilinogen deaminase C-terminal" evidence="9">
    <location>
        <begin position="247"/>
        <end position="326"/>
    </location>
</feature>
<evidence type="ECO:0000256" key="5">
    <source>
        <dbReference type="ARBA" id="ARBA00048169"/>
    </source>
</evidence>
<evidence type="ECO:0000256" key="2">
    <source>
        <dbReference type="ARBA" id="ARBA00005638"/>
    </source>
</evidence>
<dbReference type="SUPFAM" id="SSF54782">
    <property type="entry name" value="Porphobilinogen deaminase (hydroxymethylbilane synthase), C-terminal domain"/>
    <property type="match status" value="1"/>
</dbReference>
<feature type="region of interest" description="Disordered" evidence="7">
    <location>
        <begin position="1"/>
        <end position="20"/>
    </location>
</feature>
<evidence type="ECO:0000256" key="6">
    <source>
        <dbReference type="HAMAP-Rule" id="MF_00260"/>
    </source>
</evidence>
<dbReference type="PANTHER" id="PTHR11557:SF0">
    <property type="entry name" value="PORPHOBILINOGEN DEAMINASE"/>
    <property type="match status" value="1"/>
</dbReference>
<dbReference type="NCBIfam" id="TIGR00212">
    <property type="entry name" value="hemC"/>
    <property type="match status" value="1"/>
</dbReference>
<reference evidence="11" key="1">
    <citation type="journal article" date="2019" name="Int. J. Syst. Evol. Microbiol.">
        <title>The Global Catalogue of Microorganisms (GCM) 10K type strain sequencing project: providing services to taxonomists for standard genome sequencing and annotation.</title>
        <authorList>
            <consortium name="The Broad Institute Genomics Platform"/>
            <consortium name="The Broad Institute Genome Sequencing Center for Infectious Disease"/>
            <person name="Wu L."/>
            <person name="Ma J."/>
        </authorList>
    </citation>
    <scope>NUCLEOTIDE SEQUENCE [LARGE SCALE GENOMIC DNA]</scope>
    <source>
        <strain evidence="11">CCUG 56698</strain>
    </source>
</reference>
<comment type="caution">
    <text evidence="10">The sequence shown here is derived from an EMBL/GenBank/DDBJ whole genome shotgun (WGS) entry which is preliminary data.</text>
</comment>
<dbReference type="PIRSF" id="PIRSF001438">
    <property type="entry name" value="4pyrrol_synth_OHMeBilane_synth"/>
    <property type="match status" value="1"/>
</dbReference>
<evidence type="ECO:0000256" key="1">
    <source>
        <dbReference type="ARBA" id="ARBA00002869"/>
    </source>
</evidence>
<evidence type="ECO:0000256" key="4">
    <source>
        <dbReference type="ARBA" id="ARBA00023244"/>
    </source>
</evidence>
<dbReference type="Pfam" id="PF03900">
    <property type="entry name" value="Porphobil_deamC"/>
    <property type="match status" value="1"/>
</dbReference>
<comment type="similarity">
    <text evidence="2 6">Belongs to the HMBS family.</text>
</comment>
<keyword evidence="4 6" id="KW-0627">Porphyrin biosynthesis</keyword>
<dbReference type="InterPro" id="IPR036803">
    <property type="entry name" value="Porphobilinogen_deaminase_C_sf"/>
</dbReference>
<protein>
    <recommendedName>
        <fullName evidence="6">Porphobilinogen deaminase</fullName>
        <shortName evidence="6">PBG</shortName>
        <ecNumber evidence="6">2.5.1.61</ecNumber>
    </recommendedName>
    <alternativeName>
        <fullName evidence="6">Hydroxymethylbilane synthase</fullName>
        <shortName evidence="6">HMBS</shortName>
    </alternativeName>
    <alternativeName>
        <fullName evidence="6">Pre-uroporphyrinogen synthase</fullName>
    </alternativeName>
</protein>
<sequence length="350" mass="36186">MTTHASEDSPGAESSTDTGTVRTIRLGTRASRLALAQSGIVARSIEDASARRGSPVHVDLIHVTTHGDTTSTPLRQLGGVGVFVARLRQAVLEGECDVAVHSAKDLPVAPAPGLTWAAVPRREDPRDVLCARDDLGVADLPRGARIGTGSPRRAAQLIALRPDLRIVDLRGNVPTRLARVGADLDAVVLAAAGLRRLERTDAITQYLDPATMVPAAAQGALAVEVREDSDPALVDLLRALDHAPSHLAITAERALMRALGAGCAAPIGALALPGPDDSITLRASVSPVDGGSALHRSLSARISADEGDPASLRDAEALGESLARKLVRAGAEDVVDLHADTAGGLPGEEQ</sequence>
<dbReference type="SUPFAM" id="SSF53850">
    <property type="entry name" value="Periplasmic binding protein-like II"/>
    <property type="match status" value="1"/>
</dbReference>
<feature type="modified residue" description="S-(dipyrrolylmethanemethyl)cysteine" evidence="6">
    <location>
        <position position="263"/>
    </location>
</feature>
<comment type="cofactor">
    <cofactor evidence="6">
        <name>dipyrromethane</name>
        <dbReference type="ChEBI" id="CHEBI:60342"/>
    </cofactor>
    <text evidence="6">Binds 1 dipyrromethane group covalently.</text>
</comment>
<dbReference type="InterPro" id="IPR022417">
    <property type="entry name" value="Porphobilin_deaminase_N"/>
</dbReference>
<accession>A0ABW2SQS1</accession>
<evidence type="ECO:0000256" key="3">
    <source>
        <dbReference type="ARBA" id="ARBA00022679"/>
    </source>
</evidence>
<evidence type="ECO:0000259" key="8">
    <source>
        <dbReference type="Pfam" id="PF01379"/>
    </source>
</evidence>
<comment type="subunit">
    <text evidence="6">Monomer.</text>
</comment>
<dbReference type="Proteomes" id="UP001596527">
    <property type="component" value="Unassembled WGS sequence"/>
</dbReference>
<comment type="function">
    <text evidence="1 6">Tetrapolymerization of the monopyrrole PBG into the hydroxymethylbilane pre-uroporphyrinogen in several discrete steps.</text>
</comment>
<dbReference type="EC" id="2.5.1.61" evidence="6"/>
<comment type="miscellaneous">
    <text evidence="6">The porphobilinogen subunits are added to the dipyrromethane group.</text>
</comment>
<name>A0ABW2SQS1_9ACTO</name>
<dbReference type="InterPro" id="IPR022418">
    <property type="entry name" value="Porphobilinogen_deaminase_C"/>
</dbReference>
<dbReference type="PRINTS" id="PR00151">
    <property type="entry name" value="PORPHBDMNASE"/>
</dbReference>
<dbReference type="Gene3D" id="3.40.190.10">
    <property type="entry name" value="Periplasmic binding protein-like II"/>
    <property type="match status" value="2"/>
</dbReference>
<keyword evidence="3 6" id="KW-0808">Transferase</keyword>
<dbReference type="InterPro" id="IPR022419">
    <property type="entry name" value="Porphobilin_deaminase_cofac_BS"/>
</dbReference>
<feature type="domain" description="Porphobilinogen deaminase N-terminal" evidence="8">
    <location>
        <begin position="24"/>
        <end position="230"/>
    </location>
</feature>
<dbReference type="PANTHER" id="PTHR11557">
    <property type="entry name" value="PORPHOBILINOGEN DEAMINASE"/>
    <property type="match status" value="1"/>
</dbReference>
<dbReference type="Gene3D" id="3.30.160.40">
    <property type="entry name" value="Porphobilinogen deaminase, C-terminal domain"/>
    <property type="match status" value="1"/>
</dbReference>
<keyword evidence="11" id="KW-1185">Reference proteome</keyword>
<evidence type="ECO:0000259" key="9">
    <source>
        <dbReference type="Pfam" id="PF03900"/>
    </source>
</evidence>
<evidence type="ECO:0000256" key="7">
    <source>
        <dbReference type="SAM" id="MobiDB-lite"/>
    </source>
</evidence>
<dbReference type="GO" id="GO:0004418">
    <property type="term" value="F:hydroxymethylbilane synthase activity"/>
    <property type="evidence" value="ECO:0007669"/>
    <property type="project" value="UniProtKB-EC"/>
</dbReference>
<proteinExistence type="inferred from homology"/>